<sequence>MATNLKLKVIAEGVETASQIDLLKSLGCQEVQGYFYSPPLPSNEYETMMNREPQET</sequence>
<evidence type="ECO:0000313" key="2">
    <source>
        <dbReference type="EMBL" id="GAE45191.1"/>
    </source>
</evidence>
<evidence type="ECO:0000259" key="1">
    <source>
        <dbReference type="PROSITE" id="PS50883"/>
    </source>
</evidence>
<comment type="caution">
    <text evidence="2">The sequence shown here is derived from an EMBL/GenBank/DDBJ whole genome shotgun (WGS) entry which is preliminary data.</text>
</comment>
<dbReference type="Proteomes" id="UP000018949">
    <property type="component" value="Unassembled WGS sequence"/>
</dbReference>
<dbReference type="PANTHER" id="PTHR33121">
    <property type="entry name" value="CYCLIC DI-GMP PHOSPHODIESTERASE PDEF"/>
    <property type="match status" value="1"/>
</dbReference>
<dbReference type="Gene3D" id="3.20.20.450">
    <property type="entry name" value="EAL domain"/>
    <property type="match status" value="1"/>
</dbReference>
<dbReference type="InterPro" id="IPR001633">
    <property type="entry name" value="EAL_dom"/>
</dbReference>
<dbReference type="InterPro" id="IPR050706">
    <property type="entry name" value="Cyclic-di-GMP_PDE-like"/>
</dbReference>
<dbReference type="InterPro" id="IPR035919">
    <property type="entry name" value="EAL_sf"/>
</dbReference>
<gene>
    <name evidence="2" type="ORF">JCM21738_1968</name>
</gene>
<name>W4RLI4_9BACI</name>
<dbReference type="EMBL" id="BAUW01000018">
    <property type="protein sequence ID" value="GAE45191.1"/>
    <property type="molecule type" value="Genomic_DNA"/>
</dbReference>
<dbReference type="AlphaFoldDB" id="W4RLI4"/>
<dbReference type="PANTHER" id="PTHR33121:SF70">
    <property type="entry name" value="SIGNALING PROTEIN YKOW"/>
    <property type="match status" value="1"/>
</dbReference>
<reference evidence="2 3" key="1">
    <citation type="submission" date="2013-12" db="EMBL/GenBank/DDBJ databases">
        <title>NBRP : Genome information of microbial organism related human and environment.</title>
        <authorList>
            <person name="Hattori M."/>
            <person name="Oshima K."/>
            <person name="Inaba H."/>
            <person name="Suda W."/>
            <person name="Sakamoto M."/>
            <person name="Iino T."/>
            <person name="Kitahara M."/>
            <person name="Oshida Y."/>
            <person name="Iida T."/>
            <person name="Kudo T."/>
            <person name="Itoh T."/>
            <person name="Ahmed I."/>
            <person name="Ohkuma M."/>
        </authorList>
    </citation>
    <scope>NUCLEOTIDE SEQUENCE [LARGE SCALE GENOMIC DNA]</scope>
    <source>
        <strain evidence="2 3">JCM 21738</strain>
    </source>
</reference>
<feature type="domain" description="EAL" evidence="1">
    <location>
        <begin position="1"/>
        <end position="53"/>
    </location>
</feature>
<proteinExistence type="predicted"/>
<dbReference type="GO" id="GO:0071111">
    <property type="term" value="F:cyclic-guanylate-specific phosphodiesterase activity"/>
    <property type="evidence" value="ECO:0007669"/>
    <property type="project" value="InterPro"/>
</dbReference>
<dbReference type="eggNOG" id="COG5001">
    <property type="taxonomic scope" value="Bacteria"/>
</dbReference>
<dbReference type="SUPFAM" id="SSF141868">
    <property type="entry name" value="EAL domain-like"/>
    <property type="match status" value="1"/>
</dbReference>
<accession>W4RLI4</accession>
<dbReference type="Pfam" id="PF00563">
    <property type="entry name" value="EAL"/>
    <property type="match status" value="1"/>
</dbReference>
<evidence type="ECO:0000313" key="3">
    <source>
        <dbReference type="Proteomes" id="UP000018949"/>
    </source>
</evidence>
<keyword evidence="3" id="KW-1185">Reference proteome</keyword>
<organism evidence="2 3">
    <name type="scientific">Mesobacillus boroniphilus JCM 21738</name>
    <dbReference type="NCBI Taxonomy" id="1294265"/>
    <lineage>
        <taxon>Bacteria</taxon>
        <taxon>Bacillati</taxon>
        <taxon>Bacillota</taxon>
        <taxon>Bacilli</taxon>
        <taxon>Bacillales</taxon>
        <taxon>Bacillaceae</taxon>
        <taxon>Mesobacillus</taxon>
    </lineage>
</organism>
<protein>
    <recommendedName>
        <fullName evidence="1">EAL domain-containing protein</fullName>
    </recommendedName>
</protein>
<dbReference type="PROSITE" id="PS50883">
    <property type="entry name" value="EAL"/>
    <property type="match status" value="1"/>
</dbReference>